<dbReference type="EMBL" id="CP108090">
    <property type="protein sequence ID" value="WUQ17302.1"/>
    <property type="molecule type" value="Genomic_DNA"/>
</dbReference>
<gene>
    <name evidence="1" type="ORF">OG517_41275</name>
</gene>
<evidence type="ECO:0000313" key="1">
    <source>
        <dbReference type="EMBL" id="WUQ17302.1"/>
    </source>
</evidence>
<dbReference type="Proteomes" id="UP001432039">
    <property type="component" value="Chromosome"/>
</dbReference>
<keyword evidence="2" id="KW-1185">Reference proteome</keyword>
<name>A0ABZ1TQ03_STRVG</name>
<protein>
    <submittedName>
        <fullName evidence="1">Uncharacterized protein</fullName>
    </submittedName>
</protein>
<proteinExistence type="predicted"/>
<accession>A0ABZ1TQ03</accession>
<reference evidence="1" key="1">
    <citation type="submission" date="2022-10" db="EMBL/GenBank/DDBJ databases">
        <title>The complete genomes of actinobacterial strains from the NBC collection.</title>
        <authorList>
            <person name="Joergensen T.S."/>
            <person name="Alvarez Arevalo M."/>
            <person name="Sterndorff E.B."/>
            <person name="Faurdal D."/>
            <person name="Vuksanovic O."/>
            <person name="Mourched A.-S."/>
            <person name="Charusanti P."/>
            <person name="Shaw S."/>
            <person name="Blin K."/>
            <person name="Weber T."/>
        </authorList>
    </citation>
    <scope>NUCLEOTIDE SEQUENCE</scope>
    <source>
        <strain evidence="1">NBC_00248</strain>
    </source>
</reference>
<dbReference type="RefSeq" id="WP_328965524.1">
    <property type="nucleotide sequence ID" value="NZ_CP108090.1"/>
</dbReference>
<sequence length="52" mass="5815">MAPSWSADQLRRHLGDDVLAVLMQDADWPQMARQLVGLQRAGVDLGVRRWAG</sequence>
<evidence type="ECO:0000313" key="2">
    <source>
        <dbReference type="Proteomes" id="UP001432039"/>
    </source>
</evidence>
<organism evidence="1 2">
    <name type="scientific">Streptomyces virginiae</name>
    <name type="common">Streptomyces cinnamonensis</name>
    <dbReference type="NCBI Taxonomy" id="1961"/>
    <lineage>
        <taxon>Bacteria</taxon>
        <taxon>Bacillati</taxon>
        <taxon>Actinomycetota</taxon>
        <taxon>Actinomycetes</taxon>
        <taxon>Kitasatosporales</taxon>
        <taxon>Streptomycetaceae</taxon>
        <taxon>Streptomyces</taxon>
    </lineage>
</organism>